<dbReference type="RefSeq" id="WP_226578482.1">
    <property type="nucleotide sequence ID" value="NZ_BLAY01000025.1"/>
</dbReference>
<dbReference type="Gene3D" id="3.40.30.10">
    <property type="entry name" value="Glutaredoxin"/>
    <property type="match status" value="1"/>
</dbReference>
<evidence type="ECO:0008006" key="3">
    <source>
        <dbReference type="Google" id="ProtNLM"/>
    </source>
</evidence>
<dbReference type="CDD" id="cd02980">
    <property type="entry name" value="TRX_Fd_family"/>
    <property type="match status" value="1"/>
</dbReference>
<dbReference type="Proteomes" id="UP001050975">
    <property type="component" value="Unassembled WGS sequence"/>
</dbReference>
<dbReference type="SUPFAM" id="SSF52833">
    <property type="entry name" value="Thioredoxin-like"/>
    <property type="match status" value="1"/>
</dbReference>
<dbReference type="AlphaFoldDB" id="A0AAV3X7I2"/>
<evidence type="ECO:0000313" key="1">
    <source>
        <dbReference type="EMBL" id="GET37281.1"/>
    </source>
</evidence>
<organism evidence="1 2">
    <name type="scientific">Microseira wollei NIES-4236</name>
    <dbReference type="NCBI Taxonomy" id="2530354"/>
    <lineage>
        <taxon>Bacteria</taxon>
        <taxon>Bacillati</taxon>
        <taxon>Cyanobacteriota</taxon>
        <taxon>Cyanophyceae</taxon>
        <taxon>Oscillatoriophycideae</taxon>
        <taxon>Aerosakkonematales</taxon>
        <taxon>Aerosakkonemataceae</taxon>
        <taxon>Microseira</taxon>
    </lineage>
</organism>
<comment type="caution">
    <text evidence="1">The sequence shown here is derived from an EMBL/GenBank/DDBJ whole genome shotgun (WGS) entry which is preliminary data.</text>
</comment>
<proteinExistence type="predicted"/>
<sequence length="196" mass="21430">MSHCKSAQILEFCLKGRFVGFILEDGYKVKGLRLATAEGEYCIKLSKSIRGSLSQGLIPGDWIEVSGDRILDWKRGQLKLKAYEVKLTVPSNANVPPPVTAKAAKPPACILVCEKSDCCQKGAMEVCKALAGELRDRGLEDSVTIKKTGCMKQCKAGPNIVIMPDKTNYRRVSPQEIPDLIEKHFAQPIGEPTLVG</sequence>
<accession>A0AAV3X7I2</accession>
<gene>
    <name evidence="1" type="ORF">MiSe_20340</name>
</gene>
<keyword evidence="2" id="KW-1185">Reference proteome</keyword>
<reference evidence="1" key="1">
    <citation type="submission" date="2019-10" db="EMBL/GenBank/DDBJ databases">
        <title>Draft genome sequece of Microseira wollei NIES-4236.</title>
        <authorList>
            <person name="Yamaguchi H."/>
            <person name="Suzuki S."/>
            <person name="Kawachi M."/>
        </authorList>
    </citation>
    <scope>NUCLEOTIDE SEQUENCE</scope>
    <source>
        <strain evidence="1">NIES-4236</strain>
    </source>
</reference>
<evidence type="ECO:0000313" key="2">
    <source>
        <dbReference type="Proteomes" id="UP001050975"/>
    </source>
</evidence>
<dbReference type="EMBL" id="BLAY01000025">
    <property type="protein sequence ID" value="GET37281.1"/>
    <property type="molecule type" value="Genomic_DNA"/>
</dbReference>
<dbReference type="InterPro" id="IPR036249">
    <property type="entry name" value="Thioredoxin-like_sf"/>
</dbReference>
<dbReference type="Pfam" id="PF01257">
    <property type="entry name" value="2Fe-2S_thioredx"/>
    <property type="match status" value="1"/>
</dbReference>
<name>A0AAV3X7I2_9CYAN</name>
<protein>
    <recommendedName>
        <fullName evidence="3">(Fe-S)-binding protein</fullName>
    </recommendedName>
</protein>